<evidence type="ECO:0000313" key="2">
    <source>
        <dbReference type="Proteomes" id="UP000821865"/>
    </source>
</evidence>
<organism evidence="1 2">
    <name type="scientific">Dermacentor silvarum</name>
    <name type="common">Tick</name>
    <dbReference type="NCBI Taxonomy" id="543639"/>
    <lineage>
        <taxon>Eukaryota</taxon>
        <taxon>Metazoa</taxon>
        <taxon>Ecdysozoa</taxon>
        <taxon>Arthropoda</taxon>
        <taxon>Chelicerata</taxon>
        <taxon>Arachnida</taxon>
        <taxon>Acari</taxon>
        <taxon>Parasitiformes</taxon>
        <taxon>Ixodida</taxon>
        <taxon>Ixodoidea</taxon>
        <taxon>Ixodidae</taxon>
        <taxon>Rhipicephalinae</taxon>
        <taxon>Dermacentor</taxon>
    </lineage>
</organism>
<reference evidence="1" key="1">
    <citation type="submission" date="2020-05" db="EMBL/GenBank/DDBJ databases">
        <title>Large-scale comparative analyses of tick genomes elucidate their genetic diversity and vector capacities.</title>
        <authorList>
            <person name="Jia N."/>
            <person name="Wang J."/>
            <person name="Shi W."/>
            <person name="Du L."/>
            <person name="Sun Y."/>
            <person name="Zhan W."/>
            <person name="Jiang J."/>
            <person name="Wang Q."/>
            <person name="Zhang B."/>
            <person name="Ji P."/>
            <person name="Sakyi L.B."/>
            <person name="Cui X."/>
            <person name="Yuan T."/>
            <person name="Jiang B."/>
            <person name="Yang W."/>
            <person name="Lam T.T.-Y."/>
            <person name="Chang Q."/>
            <person name="Ding S."/>
            <person name="Wang X."/>
            <person name="Zhu J."/>
            <person name="Ruan X."/>
            <person name="Zhao L."/>
            <person name="Wei J."/>
            <person name="Que T."/>
            <person name="Du C."/>
            <person name="Cheng J."/>
            <person name="Dai P."/>
            <person name="Han X."/>
            <person name="Huang E."/>
            <person name="Gao Y."/>
            <person name="Liu J."/>
            <person name="Shao H."/>
            <person name="Ye R."/>
            <person name="Li L."/>
            <person name="Wei W."/>
            <person name="Wang X."/>
            <person name="Wang C."/>
            <person name="Yang T."/>
            <person name="Huo Q."/>
            <person name="Li W."/>
            <person name="Guo W."/>
            <person name="Chen H."/>
            <person name="Zhou L."/>
            <person name="Ni X."/>
            <person name="Tian J."/>
            <person name="Zhou Y."/>
            <person name="Sheng Y."/>
            <person name="Liu T."/>
            <person name="Pan Y."/>
            <person name="Xia L."/>
            <person name="Li J."/>
            <person name="Zhao F."/>
            <person name="Cao W."/>
        </authorList>
    </citation>
    <scope>NUCLEOTIDE SEQUENCE</scope>
    <source>
        <strain evidence="1">Dsil-2018</strain>
    </source>
</reference>
<proteinExistence type="predicted"/>
<evidence type="ECO:0000313" key="1">
    <source>
        <dbReference type="EMBL" id="KAH7979347.1"/>
    </source>
</evidence>
<keyword evidence="2" id="KW-1185">Reference proteome</keyword>
<protein>
    <submittedName>
        <fullName evidence="1">Uncharacterized protein</fullName>
    </submittedName>
</protein>
<comment type="caution">
    <text evidence="1">The sequence shown here is derived from an EMBL/GenBank/DDBJ whole genome shotgun (WGS) entry which is preliminary data.</text>
</comment>
<dbReference type="Proteomes" id="UP000821865">
    <property type="component" value="Chromosome 1"/>
</dbReference>
<gene>
    <name evidence="1" type="ORF">HPB49_009123</name>
</gene>
<accession>A0ACB8DXL9</accession>
<sequence>MAGDPKDTVRKGAHDIFRRIYKVFPGVKMFTYLMQGLSSKNARQRAGCLEELGFLFKVFGLPISEPTPPVLLKEVASHISDRDNAVRNAALNCVVEAFFCEEERVFKYIGQLSDKEKSLLEERIKWASRTRLMTVLPPEESTPIKNSTPPRPQSAVFVSATMMEPEPDPEEVVHRRPKSGTPSGARPRSLGVTLGSDLERMVEQAALAPLKVAALQEVDADAILAEPPIRLPPQRQFHLLQCLKKSASPLSHAHRLLLDTDSLSALMLRLTSEEIPVVLESLAELQLLDTALGTDGGSALLGSPDQLVIMLSVQYRLLHTKHITDDGIAQADMVELYSQMAAVLLKCLWKMTSLLEKIVDSLDLDMVLLNLDQFLKLYQGSFWDSRPSDTPLCTVKSIIYKLVGL</sequence>
<name>A0ACB8DXL9_DERSI</name>
<dbReference type="EMBL" id="CM023470">
    <property type="protein sequence ID" value="KAH7979347.1"/>
    <property type="molecule type" value="Genomic_DNA"/>
</dbReference>